<evidence type="ECO:0000313" key="3">
    <source>
        <dbReference type="EMBL" id="CAI0439420.1"/>
    </source>
</evidence>
<feature type="domain" description="F-box" evidence="2">
    <location>
        <begin position="22"/>
        <end position="58"/>
    </location>
</feature>
<dbReference type="CDD" id="cd22160">
    <property type="entry name" value="F-box_AtFBL13-like"/>
    <property type="match status" value="1"/>
</dbReference>
<dbReference type="Gene3D" id="3.80.10.10">
    <property type="entry name" value="Ribonuclease Inhibitor"/>
    <property type="match status" value="1"/>
</dbReference>
<dbReference type="SMART" id="SM00579">
    <property type="entry name" value="FBD"/>
    <property type="match status" value="1"/>
</dbReference>
<dbReference type="PANTHER" id="PTHR31900:SF34">
    <property type="entry name" value="EMB|CAB62440.1-RELATED"/>
    <property type="match status" value="1"/>
</dbReference>
<gene>
    <name evidence="3" type="ORF">LITE_LOCUS26138</name>
</gene>
<protein>
    <recommendedName>
        <fullName evidence="2">F-box domain-containing protein</fullName>
    </recommendedName>
</protein>
<evidence type="ECO:0000259" key="2">
    <source>
        <dbReference type="PROSITE" id="PS50181"/>
    </source>
</evidence>
<dbReference type="PANTHER" id="PTHR31900">
    <property type="entry name" value="F-BOX/RNI SUPERFAMILY PROTEIN-RELATED"/>
    <property type="match status" value="1"/>
</dbReference>
<dbReference type="SUPFAM" id="SSF52058">
    <property type="entry name" value="L domain-like"/>
    <property type="match status" value="1"/>
</dbReference>
<feature type="region of interest" description="Disordered" evidence="1">
    <location>
        <begin position="1"/>
        <end position="25"/>
    </location>
</feature>
<dbReference type="InterPro" id="IPR006566">
    <property type="entry name" value="FBD"/>
</dbReference>
<reference evidence="3" key="1">
    <citation type="submission" date="2022-08" db="EMBL/GenBank/DDBJ databases">
        <authorList>
            <person name="Gutierrez-Valencia J."/>
        </authorList>
    </citation>
    <scope>NUCLEOTIDE SEQUENCE</scope>
</reference>
<dbReference type="AlphaFoldDB" id="A0AAV0LZ54"/>
<sequence length="503" mass="57123">MATEENSSKIARRAEPGIGDDEDRLSSLPDQVLSHILSLLETKYAVATAVLSRRWEELWTRVSILDLDSRLVYEEEELEPDSEAVLERRESEFCRFVDKVLGQHKNLDSLTRFRFHFSNGHRKVISETRFKREFVFGPPMEEIDVMIRGKSKFGIHLCIRCIPESFYTLRNLKVAKLSGVMLGAVNQTAFLPSVKILRLYRVEMKDSESLDRLLCGCPVLETLHLKNCRLSDMNEGDRVEVSLPLLKNLKISHYAIWDGAIWDGPMCPIVIEAPNLEDLYVDNFAELQLNGTNPLPCLHSAHVDVQVKSYSAVIQLLSQISNAKKLNLSRVTLSPLSAVDYVQLPVFPNLTHLTVEIGEFQGSIWHSLLKSASKLQSLVFDKQEKTSGVERMRWEDLETASTPECLLSSVEEIKIKDLAIYPGVKKIIAYLLGAGAVLKKVNMHPNCTYLKLKGHKDFMPLLELPKRSSACEVELFFFDDEDFSRDSDAESNTSDDDREDVFL</sequence>
<dbReference type="Pfam" id="PF08387">
    <property type="entry name" value="FBD"/>
    <property type="match status" value="1"/>
</dbReference>
<comment type="caution">
    <text evidence="3">The sequence shown here is derived from an EMBL/GenBank/DDBJ whole genome shotgun (WGS) entry which is preliminary data.</text>
</comment>
<dbReference type="InterPro" id="IPR032675">
    <property type="entry name" value="LRR_dom_sf"/>
</dbReference>
<dbReference type="EMBL" id="CAMGYJ010000006">
    <property type="protein sequence ID" value="CAI0439420.1"/>
    <property type="molecule type" value="Genomic_DNA"/>
</dbReference>
<accession>A0AAV0LZ54</accession>
<feature type="compositionally biased region" description="Acidic residues" evidence="1">
    <location>
        <begin position="493"/>
        <end position="503"/>
    </location>
</feature>
<evidence type="ECO:0000256" key="1">
    <source>
        <dbReference type="SAM" id="MobiDB-lite"/>
    </source>
</evidence>
<dbReference type="SUPFAM" id="SSF81383">
    <property type="entry name" value="F-box domain"/>
    <property type="match status" value="1"/>
</dbReference>
<name>A0AAV0LZ54_9ROSI</name>
<evidence type="ECO:0000313" key="4">
    <source>
        <dbReference type="Proteomes" id="UP001154282"/>
    </source>
</evidence>
<dbReference type="PROSITE" id="PS50181">
    <property type="entry name" value="FBOX"/>
    <property type="match status" value="1"/>
</dbReference>
<dbReference type="InterPro" id="IPR001810">
    <property type="entry name" value="F-box_dom"/>
</dbReference>
<proteinExistence type="predicted"/>
<keyword evidence="4" id="KW-1185">Reference proteome</keyword>
<dbReference type="InterPro" id="IPR053781">
    <property type="entry name" value="F-box_AtFBL13-like"/>
</dbReference>
<dbReference type="Gene3D" id="1.20.1280.50">
    <property type="match status" value="1"/>
</dbReference>
<dbReference type="Proteomes" id="UP001154282">
    <property type="component" value="Unassembled WGS sequence"/>
</dbReference>
<dbReference type="InterPro" id="IPR050232">
    <property type="entry name" value="FBL13/AtMIF1-like"/>
</dbReference>
<dbReference type="InterPro" id="IPR036047">
    <property type="entry name" value="F-box-like_dom_sf"/>
</dbReference>
<dbReference type="InterPro" id="IPR055411">
    <property type="entry name" value="LRR_FXL15/At3g58940/PEG3-like"/>
</dbReference>
<dbReference type="Pfam" id="PF24758">
    <property type="entry name" value="LRR_At5g56370"/>
    <property type="match status" value="1"/>
</dbReference>
<feature type="region of interest" description="Disordered" evidence="1">
    <location>
        <begin position="484"/>
        <end position="503"/>
    </location>
</feature>
<dbReference type="Pfam" id="PF00646">
    <property type="entry name" value="F-box"/>
    <property type="match status" value="1"/>
</dbReference>
<organism evidence="3 4">
    <name type="scientific">Linum tenue</name>
    <dbReference type="NCBI Taxonomy" id="586396"/>
    <lineage>
        <taxon>Eukaryota</taxon>
        <taxon>Viridiplantae</taxon>
        <taxon>Streptophyta</taxon>
        <taxon>Embryophyta</taxon>
        <taxon>Tracheophyta</taxon>
        <taxon>Spermatophyta</taxon>
        <taxon>Magnoliopsida</taxon>
        <taxon>eudicotyledons</taxon>
        <taxon>Gunneridae</taxon>
        <taxon>Pentapetalae</taxon>
        <taxon>rosids</taxon>
        <taxon>fabids</taxon>
        <taxon>Malpighiales</taxon>
        <taxon>Linaceae</taxon>
        <taxon>Linum</taxon>
    </lineage>
</organism>